<proteinExistence type="predicted"/>
<organism evidence="3 4">
    <name type="scientific">Marivita lacus</name>
    <dbReference type="NCBI Taxonomy" id="1323742"/>
    <lineage>
        <taxon>Bacteria</taxon>
        <taxon>Pseudomonadati</taxon>
        <taxon>Pseudomonadota</taxon>
        <taxon>Alphaproteobacteria</taxon>
        <taxon>Rhodobacterales</taxon>
        <taxon>Roseobacteraceae</taxon>
        <taxon>Marivita</taxon>
    </lineage>
</organism>
<dbReference type="NCBIfam" id="NF033547">
    <property type="entry name" value="transpos_IS1595"/>
    <property type="match status" value="1"/>
</dbReference>
<accession>A0ABQ1L388</accession>
<feature type="domain" description="ISXO2-like transposase" evidence="2">
    <location>
        <begin position="53"/>
        <end position="207"/>
    </location>
</feature>
<evidence type="ECO:0000313" key="3">
    <source>
        <dbReference type="EMBL" id="GGC18922.1"/>
    </source>
</evidence>
<evidence type="ECO:0000313" key="4">
    <source>
        <dbReference type="Proteomes" id="UP000645462"/>
    </source>
</evidence>
<dbReference type="SMART" id="SM01126">
    <property type="entry name" value="DDE_Tnp_IS1595"/>
    <property type="match status" value="1"/>
</dbReference>
<keyword evidence="4" id="KW-1185">Reference proteome</keyword>
<sequence length="239" mass="26001">MPLGQWLRAIWLIIASSKGISARNLSEMLGVTYKVAWHLGHRIRAMMTDESVVLSGVVEMDEVYAGAPPRKPHGGGPSGGRSGRSPRRPLVLTMAERGGPVVFQRIVSHSINAIQNASHNRISADAVVSTDALPAYRKAVAGRSHITVKHSAGEFVRCDAGGAGIDAHTNTAEAVHAEIRRAVIGVWHWISQKHLDRYLDEISWRHNRRKVGHLRRIAAVLFAAGRPLPVRALVNNGVA</sequence>
<dbReference type="Proteomes" id="UP000645462">
    <property type="component" value="Unassembled WGS sequence"/>
</dbReference>
<dbReference type="EMBL" id="BMFC01000015">
    <property type="protein sequence ID" value="GGC18922.1"/>
    <property type="molecule type" value="Genomic_DNA"/>
</dbReference>
<gene>
    <name evidence="3" type="ORF">GCM10011363_39500</name>
</gene>
<feature type="region of interest" description="Disordered" evidence="1">
    <location>
        <begin position="65"/>
        <end position="87"/>
    </location>
</feature>
<dbReference type="InterPro" id="IPR024445">
    <property type="entry name" value="Tnp_ISXO2-like"/>
</dbReference>
<comment type="caution">
    <text evidence="3">The sequence shown here is derived from an EMBL/GenBank/DDBJ whole genome shotgun (WGS) entry which is preliminary data.</text>
</comment>
<reference evidence="4" key="1">
    <citation type="journal article" date="2019" name="Int. J. Syst. Evol. Microbiol.">
        <title>The Global Catalogue of Microorganisms (GCM) 10K type strain sequencing project: providing services to taxonomists for standard genome sequencing and annotation.</title>
        <authorList>
            <consortium name="The Broad Institute Genomics Platform"/>
            <consortium name="The Broad Institute Genome Sequencing Center for Infectious Disease"/>
            <person name="Wu L."/>
            <person name="Ma J."/>
        </authorList>
    </citation>
    <scope>NUCLEOTIDE SEQUENCE [LARGE SCALE GENOMIC DNA]</scope>
    <source>
        <strain evidence="4">CGMCC 1.12478</strain>
    </source>
</reference>
<evidence type="ECO:0000256" key="1">
    <source>
        <dbReference type="SAM" id="MobiDB-lite"/>
    </source>
</evidence>
<dbReference type="Pfam" id="PF12762">
    <property type="entry name" value="DDE_Tnp_IS1595"/>
    <property type="match status" value="1"/>
</dbReference>
<name>A0ABQ1L388_9RHOB</name>
<protein>
    <recommendedName>
        <fullName evidence="2">ISXO2-like transposase domain-containing protein</fullName>
    </recommendedName>
</protein>
<evidence type="ECO:0000259" key="2">
    <source>
        <dbReference type="SMART" id="SM01126"/>
    </source>
</evidence>